<keyword evidence="3" id="KW-1185">Reference proteome</keyword>
<accession>A0AAV6I0J6</accession>
<comment type="caution">
    <text evidence="2">The sequence shown here is derived from an EMBL/GenBank/DDBJ whole genome shotgun (WGS) entry which is preliminary data.</text>
</comment>
<dbReference type="GO" id="GO:0008270">
    <property type="term" value="F:zinc ion binding"/>
    <property type="evidence" value="ECO:0007669"/>
    <property type="project" value="InterPro"/>
</dbReference>
<dbReference type="GO" id="GO:0006886">
    <property type="term" value="P:intracellular protein transport"/>
    <property type="evidence" value="ECO:0007669"/>
    <property type="project" value="InterPro"/>
</dbReference>
<proteinExistence type="predicted"/>
<dbReference type="SUPFAM" id="SSF82919">
    <property type="entry name" value="Zn-finger domain of Sec23/24"/>
    <property type="match status" value="1"/>
</dbReference>
<dbReference type="Proteomes" id="UP000823749">
    <property type="component" value="Chromosome 12"/>
</dbReference>
<evidence type="ECO:0000313" key="2">
    <source>
        <dbReference type="EMBL" id="KAG5522206.1"/>
    </source>
</evidence>
<dbReference type="GO" id="GO:0006888">
    <property type="term" value="P:endoplasmic reticulum to Golgi vesicle-mediated transport"/>
    <property type="evidence" value="ECO:0007669"/>
    <property type="project" value="InterPro"/>
</dbReference>
<dbReference type="InterPro" id="IPR036174">
    <property type="entry name" value="Znf_Sec23_Sec24_sf"/>
</dbReference>
<dbReference type="PANTHER" id="PTHR32263">
    <property type="entry name" value="INACTIVE POLY [ADP-RIBOSE] POLYMERASE SRO4-RELATED"/>
    <property type="match status" value="1"/>
</dbReference>
<feature type="region of interest" description="Disordered" evidence="1">
    <location>
        <begin position="157"/>
        <end position="176"/>
    </location>
</feature>
<dbReference type="Gene3D" id="3.90.228.10">
    <property type="match status" value="1"/>
</dbReference>
<protein>
    <submittedName>
        <fullName evidence="2">Uncharacterized protein</fullName>
    </submittedName>
</protein>
<dbReference type="InterPro" id="IPR044964">
    <property type="entry name" value="RCD1/SRO1-5"/>
</dbReference>
<evidence type="ECO:0000313" key="3">
    <source>
        <dbReference type="Proteomes" id="UP000823749"/>
    </source>
</evidence>
<evidence type="ECO:0000256" key="1">
    <source>
        <dbReference type="SAM" id="MobiDB-lite"/>
    </source>
</evidence>
<gene>
    <name evidence="2" type="ORF">RHGRI_034401</name>
</gene>
<dbReference type="PANTHER" id="PTHR32263:SF14">
    <property type="entry name" value="INACTIVE POLY [ADP-RIBOSE] POLYMERASE SRO2-RELATED"/>
    <property type="match status" value="1"/>
</dbReference>
<dbReference type="AlphaFoldDB" id="A0AAV6I0J6"/>
<sequence>MNCWAYYNTFCGEQEQWAWTCSLYGTLNGLPSEAVSRYSRPQSCPENTSSFVDLEMSRSFRDRERGCLTANFMSSPTFTGRTHPMAAKTATSSAREADGVDVEHLHDGQGGDAGAVEVRVLGEFFPDRVVRGGDLGDGDLAGVDVRVDGEGDMVRRDRRRRSRGCRTRDQDGASRNPGACFPRIRPIFCIFIATWNDKIEEGKREHEIVKTCLLKGMGFFGNDTDVVAIHRNTNSSPTGQAQARLERFRIFSEAAAEKCGGNANIKHDLNGASKGEIYEIMSHGFISRSRKPEEDGSGLGVLSVSSGLCH</sequence>
<organism evidence="2 3">
    <name type="scientific">Rhododendron griersonianum</name>
    <dbReference type="NCBI Taxonomy" id="479676"/>
    <lineage>
        <taxon>Eukaryota</taxon>
        <taxon>Viridiplantae</taxon>
        <taxon>Streptophyta</taxon>
        <taxon>Embryophyta</taxon>
        <taxon>Tracheophyta</taxon>
        <taxon>Spermatophyta</taxon>
        <taxon>Magnoliopsida</taxon>
        <taxon>eudicotyledons</taxon>
        <taxon>Gunneridae</taxon>
        <taxon>Pentapetalae</taxon>
        <taxon>asterids</taxon>
        <taxon>Ericales</taxon>
        <taxon>Ericaceae</taxon>
        <taxon>Ericoideae</taxon>
        <taxon>Rhodoreae</taxon>
        <taxon>Rhododendron</taxon>
    </lineage>
</organism>
<dbReference type="EMBL" id="JACTNZ010000012">
    <property type="protein sequence ID" value="KAG5522206.1"/>
    <property type="molecule type" value="Genomic_DNA"/>
</dbReference>
<name>A0AAV6I0J6_9ERIC</name>
<dbReference type="GO" id="GO:0030127">
    <property type="term" value="C:COPII vesicle coat"/>
    <property type="evidence" value="ECO:0007669"/>
    <property type="project" value="InterPro"/>
</dbReference>
<reference evidence="2" key="1">
    <citation type="submission" date="2020-08" db="EMBL/GenBank/DDBJ databases">
        <title>Plant Genome Project.</title>
        <authorList>
            <person name="Zhang R.-G."/>
        </authorList>
    </citation>
    <scope>NUCLEOTIDE SEQUENCE</scope>
    <source>
        <strain evidence="2">WSP0</strain>
        <tissue evidence="2">Leaf</tissue>
    </source>
</reference>